<evidence type="ECO:0000256" key="2">
    <source>
        <dbReference type="ARBA" id="ARBA00023043"/>
    </source>
</evidence>
<dbReference type="STRING" id="742152.A0A2H3JZS2"/>
<reference evidence="5 6" key="1">
    <citation type="journal article" date="2012" name="Science">
        <title>The Paleozoic origin of enzymatic lignin decomposition reconstructed from 31 fungal genomes.</title>
        <authorList>
            <person name="Floudas D."/>
            <person name="Binder M."/>
            <person name="Riley R."/>
            <person name="Barry K."/>
            <person name="Blanchette R.A."/>
            <person name="Henrissat B."/>
            <person name="Martinez A.T."/>
            <person name="Otillar R."/>
            <person name="Spatafora J.W."/>
            <person name="Yadav J.S."/>
            <person name="Aerts A."/>
            <person name="Benoit I."/>
            <person name="Boyd A."/>
            <person name="Carlson A."/>
            <person name="Copeland A."/>
            <person name="Coutinho P.M."/>
            <person name="de Vries R.P."/>
            <person name="Ferreira P."/>
            <person name="Findley K."/>
            <person name="Foster B."/>
            <person name="Gaskell J."/>
            <person name="Glotzer D."/>
            <person name="Gorecki P."/>
            <person name="Heitman J."/>
            <person name="Hesse C."/>
            <person name="Hori C."/>
            <person name="Igarashi K."/>
            <person name="Jurgens J.A."/>
            <person name="Kallen N."/>
            <person name="Kersten P."/>
            <person name="Kohler A."/>
            <person name="Kuees U."/>
            <person name="Kumar T.K.A."/>
            <person name="Kuo A."/>
            <person name="LaButti K."/>
            <person name="Larrondo L.F."/>
            <person name="Lindquist E."/>
            <person name="Ling A."/>
            <person name="Lombard V."/>
            <person name="Lucas S."/>
            <person name="Lundell T."/>
            <person name="Martin R."/>
            <person name="McLaughlin D.J."/>
            <person name="Morgenstern I."/>
            <person name="Morin E."/>
            <person name="Murat C."/>
            <person name="Nagy L.G."/>
            <person name="Nolan M."/>
            <person name="Ohm R.A."/>
            <person name="Patyshakuliyeva A."/>
            <person name="Rokas A."/>
            <person name="Ruiz-Duenas F.J."/>
            <person name="Sabat G."/>
            <person name="Salamov A."/>
            <person name="Samejima M."/>
            <person name="Schmutz J."/>
            <person name="Slot J.C."/>
            <person name="St John F."/>
            <person name="Stenlid J."/>
            <person name="Sun H."/>
            <person name="Sun S."/>
            <person name="Syed K."/>
            <person name="Tsang A."/>
            <person name="Wiebenga A."/>
            <person name="Young D."/>
            <person name="Pisabarro A."/>
            <person name="Eastwood D.C."/>
            <person name="Martin F."/>
            <person name="Cullen D."/>
            <person name="Grigoriev I.V."/>
            <person name="Hibbett D.S."/>
        </authorList>
    </citation>
    <scope>NUCLEOTIDE SEQUENCE [LARGE SCALE GENOMIC DNA]</scope>
    <source>
        <strain evidence="5 6">MD-104</strain>
    </source>
</reference>
<dbReference type="SMART" id="SM00248">
    <property type="entry name" value="ANK"/>
    <property type="match status" value="2"/>
</dbReference>
<dbReference type="AlphaFoldDB" id="A0A2H3JZS2"/>
<feature type="compositionally biased region" description="Polar residues" evidence="4">
    <location>
        <begin position="147"/>
        <end position="160"/>
    </location>
</feature>
<evidence type="ECO:0000256" key="4">
    <source>
        <dbReference type="SAM" id="MobiDB-lite"/>
    </source>
</evidence>
<dbReference type="GO" id="GO:0004842">
    <property type="term" value="F:ubiquitin-protein transferase activity"/>
    <property type="evidence" value="ECO:0007669"/>
    <property type="project" value="TreeGrafter"/>
</dbReference>
<dbReference type="PANTHER" id="PTHR24171:SF8">
    <property type="entry name" value="BRCA1-ASSOCIATED RING DOMAIN PROTEIN 1"/>
    <property type="match status" value="1"/>
</dbReference>
<dbReference type="Gene3D" id="1.25.40.20">
    <property type="entry name" value="Ankyrin repeat-containing domain"/>
    <property type="match status" value="1"/>
</dbReference>
<dbReference type="OMA" id="CLFVTET"/>
<dbReference type="PANTHER" id="PTHR24171">
    <property type="entry name" value="ANKYRIN REPEAT DOMAIN-CONTAINING PROTEIN 39-RELATED"/>
    <property type="match status" value="1"/>
</dbReference>
<dbReference type="Proteomes" id="UP000218811">
    <property type="component" value="Unassembled WGS sequence"/>
</dbReference>
<feature type="region of interest" description="Disordered" evidence="4">
    <location>
        <begin position="200"/>
        <end position="233"/>
    </location>
</feature>
<accession>A0A2H3JZS2</accession>
<evidence type="ECO:0000313" key="5">
    <source>
        <dbReference type="EMBL" id="PCH42254.1"/>
    </source>
</evidence>
<dbReference type="Pfam" id="PF12796">
    <property type="entry name" value="Ank_2"/>
    <property type="match status" value="1"/>
</dbReference>
<feature type="compositionally biased region" description="Basic and acidic residues" evidence="4">
    <location>
        <begin position="209"/>
        <end position="233"/>
    </location>
</feature>
<dbReference type="PROSITE" id="PS50088">
    <property type="entry name" value="ANK_REPEAT"/>
    <property type="match status" value="1"/>
</dbReference>
<feature type="repeat" description="ANK" evidence="3">
    <location>
        <begin position="42"/>
        <end position="74"/>
    </location>
</feature>
<sequence>MPVPTRVQHEKNIWIAAGDGDLGRVRELIEGQSLSPNVPDAHTYTPMHAAASYGQLHVLEYLISQGGDVNVTDSDGDTPLYVVESVETARFLVERGAVVDRRNLEGISPAEYLAEDFEEVSDYLEGISPTRTSDAASRTPSPPHPSVPSQYAQDAASEQLTSSLMQSVRDVMQHAEAEGRDPEEELRQIVGRTVLESVAAGIGMSMDAQESRDGRDDTETSDAKRTRTDDGPG</sequence>
<dbReference type="InterPro" id="IPR002110">
    <property type="entry name" value="Ankyrin_rpt"/>
</dbReference>
<keyword evidence="1" id="KW-0677">Repeat</keyword>
<dbReference type="OrthoDB" id="19174at2759"/>
<dbReference type="SUPFAM" id="SSF48403">
    <property type="entry name" value="Ankyrin repeat"/>
    <property type="match status" value="1"/>
</dbReference>
<evidence type="ECO:0000256" key="1">
    <source>
        <dbReference type="ARBA" id="ARBA00022737"/>
    </source>
</evidence>
<feature type="region of interest" description="Disordered" evidence="4">
    <location>
        <begin position="129"/>
        <end position="160"/>
    </location>
</feature>
<dbReference type="InterPro" id="IPR036770">
    <property type="entry name" value="Ankyrin_rpt-contain_sf"/>
</dbReference>
<evidence type="ECO:0000313" key="6">
    <source>
        <dbReference type="Proteomes" id="UP000218811"/>
    </source>
</evidence>
<dbReference type="PROSITE" id="PS50297">
    <property type="entry name" value="ANK_REP_REGION"/>
    <property type="match status" value="1"/>
</dbReference>
<gene>
    <name evidence="5" type="ORF">WOLCODRAFT_137792</name>
</gene>
<proteinExistence type="predicted"/>
<keyword evidence="2 3" id="KW-0040">ANK repeat</keyword>
<dbReference type="EMBL" id="KB468124">
    <property type="protein sequence ID" value="PCH42254.1"/>
    <property type="molecule type" value="Genomic_DNA"/>
</dbReference>
<dbReference type="GO" id="GO:0085020">
    <property type="term" value="P:protein K6-linked ubiquitination"/>
    <property type="evidence" value="ECO:0007669"/>
    <property type="project" value="TreeGrafter"/>
</dbReference>
<keyword evidence="6" id="KW-1185">Reference proteome</keyword>
<feature type="compositionally biased region" description="Polar residues" evidence="4">
    <location>
        <begin position="129"/>
        <end position="139"/>
    </location>
</feature>
<name>A0A2H3JZS2_WOLCO</name>
<organism evidence="5 6">
    <name type="scientific">Wolfiporia cocos (strain MD-104)</name>
    <name type="common">Brown rot fungus</name>
    <dbReference type="NCBI Taxonomy" id="742152"/>
    <lineage>
        <taxon>Eukaryota</taxon>
        <taxon>Fungi</taxon>
        <taxon>Dikarya</taxon>
        <taxon>Basidiomycota</taxon>
        <taxon>Agaricomycotina</taxon>
        <taxon>Agaricomycetes</taxon>
        <taxon>Polyporales</taxon>
        <taxon>Phaeolaceae</taxon>
        <taxon>Wolfiporia</taxon>
    </lineage>
</organism>
<protein>
    <submittedName>
        <fullName evidence="5">Ankyrin</fullName>
    </submittedName>
</protein>
<evidence type="ECO:0000256" key="3">
    <source>
        <dbReference type="PROSITE-ProRule" id="PRU00023"/>
    </source>
</evidence>